<dbReference type="AlphaFoldDB" id="A0A179S5S0"/>
<organism evidence="1 2">
    <name type="scientific">Methylobacterium platani</name>
    <dbReference type="NCBI Taxonomy" id="427683"/>
    <lineage>
        <taxon>Bacteria</taxon>
        <taxon>Pseudomonadati</taxon>
        <taxon>Pseudomonadota</taxon>
        <taxon>Alphaproteobacteria</taxon>
        <taxon>Hyphomicrobiales</taxon>
        <taxon>Methylobacteriaceae</taxon>
        <taxon>Methylobacterium</taxon>
    </lineage>
</organism>
<accession>A0A179S5S0</accession>
<dbReference type="EMBL" id="LWHQ01000038">
    <property type="protein sequence ID" value="OAS22545.1"/>
    <property type="molecule type" value="Genomic_DNA"/>
</dbReference>
<reference evidence="1 2" key="1">
    <citation type="submission" date="2016-04" db="EMBL/GenBank/DDBJ databases">
        <authorList>
            <person name="Evans L.H."/>
            <person name="Alamgir A."/>
            <person name="Owens N."/>
            <person name="Weber N.D."/>
            <person name="Virtaneva K."/>
            <person name="Barbian K."/>
            <person name="Babar A."/>
            <person name="Rosenke K."/>
        </authorList>
    </citation>
    <scope>NUCLEOTIDE SEQUENCE [LARGE SCALE GENOMIC DNA]</scope>
    <source>
        <strain evidence="1 2">PMB02</strain>
    </source>
</reference>
<dbReference type="STRING" id="427683.A5481_19320"/>
<gene>
    <name evidence="1" type="ORF">A5481_19320</name>
</gene>
<dbReference type="RefSeq" id="WP_048431806.1">
    <property type="nucleotide sequence ID" value="NZ_LWHQ01000038.1"/>
</dbReference>
<dbReference type="Proteomes" id="UP000078316">
    <property type="component" value="Unassembled WGS sequence"/>
</dbReference>
<evidence type="ECO:0000313" key="2">
    <source>
        <dbReference type="Proteomes" id="UP000078316"/>
    </source>
</evidence>
<protein>
    <submittedName>
        <fullName evidence="1">Uncharacterized protein</fullName>
    </submittedName>
</protein>
<evidence type="ECO:0000313" key="1">
    <source>
        <dbReference type="EMBL" id="OAS22545.1"/>
    </source>
</evidence>
<dbReference type="OrthoDB" id="7994432at2"/>
<comment type="caution">
    <text evidence="1">The sequence shown here is derived from an EMBL/GenBank/DDBJ whole genome shotgun (WGS) entry which is preliminary data.</text>
</comment>
<name>A0A179S5S0_9HYPH</name>
<sequence>MIDIAQKAVAALAGEVAASGGRPAMQVARGMLARLDRDGIAVVDASQARAVQALIALDALLHLRGAAGDEDLVREWAQQLGMDDPSTLTAALVAVRDVLDGPQAPIFDAAALRDAYRHGYDRGRYSAGGDLAAYDHEGAEFGFCMAADLAPYLGETAASEAYDRLHAGQSTPAPAAAA</sequence>
<proteinExistence type="predicted"/>